<keyword evidence="2" id="KW-0378">Hydrolase</keyword>
<gene>
    <name evidence="7" type="ORF">Q3M24_23380</name>
</gene>
<dbReference type="GO" id="GO:0051607">
    <property type="term" value="P:defense response to virus"/>
    <property type="evidence" value="ECO:0007669"/>
    <property type="project" value="UniProtKB-KW"/>
</dbReference>
<reference evidence="7" key="2">
    <citation type="submission" date="2024-06" db="EMBL/GenBank/DDBJ databases">
        <authorList>
            <person name="Plum-Jensen L.E."/>
            <person name="Schramm A."/>
            <person name="Marshall I.P.G."/>
        </authorList>
    </citation>
    <scope>NUCLEOTIDE SEQUENCE</scope>
    <source>
        <strain evidence="7">Rat1</strain>
    </source>
</reference>
<dbReference type="KEGG" id="eaj:Q3M24_23380"/>
<protein>
    <recommendedName>
        <fullName evidence="6">Helicase C-terminal domain-containing protein</fullName>
    </recommendedName>
</protein>
<dbReference type="InterPro" id="IPR001650">
    <property type="entry name" value="Helicase_C-like"/>
</dbReference>
<evidence type="ECO:0000259" key="6">
    <source>
        <dbReference type="SMART" id="SM00490"/>
    </source>
</evidence>
<evidence type="ECO:0000256" key="3">
    <source>
        <dbReference type="ARBA" id="ARBA00022806"/>
    </source>
</evidence>
<dbReference type="EMBL" id="CP159373">
    <property type="protein sequence ID" value="XCN73173.1"/>
    <property type="molecule type" value="Genomic_DNA"/>
</dbReference>
<keyword evidence="4" id="KW-0067">ATP-binding</keyword>
<reference evidence="7" key="1">
    <citation type="journal article" date="2024" name="Syst. Appl. Microbiol.">
        <title>First single-strain enrichments of Electrothrix cable bacteria, description of E. aestuarii sp. nov. and E. rattekaaiensis sp. nov., and proposal of a cable bacteria taxonomy following the rules of the SeqCode.</title>
        <authorList>
            <person name="Plum-Jensen L.E."/>
            <person name="Schramm A."/>
            <person name="Marshall I.P.G."/>
        </authorList>
    </citation>
    <scope>NUCLEOTIDE SEQUENCE</scope>
    <source>
        <strain evidence="7">Rat1</strain>
    </source>
</reference>
<evidence type="ECO:0000256" key="5">
    <source>
        <dbReference type="ARBA" id="ARBA00023118"/>
    </source>
</evidence>
<dbReference type="AlphaFoldDB" id="A0AAU8LWD4"/>
<keyword evidence="5" id="KW-0051">Antiviral defense</keyword>
<dbReference type="GO" id="GO:0016787">
    <property type="term" value="F:hydrolase activity"/>
    <property type="evidence" value="ECO:0007669"/>
    <property type="project" value="UniProtKB-KW"/>
</dbReference>
<dbReference type="SUPFAM" id="SSF52540">
    <property type="entry name" value="P-loop containing nucleoside triphosphate hydrolases"/>
    <property type="match status" value="1"/>
</dbReference>
<dbReference type="GO" id="GO:0005524">
    <property type="term" value="F:ATP binding"/>
    <property type="evidence" value="ECO:0007669"/>
    <property type="project" value="UniProtKB-KW"/>
</dbReference>
<dbReference type="GO" id="GO:0004386">
    <property type="term" value="F:helicase activity"/>
    <property type="evidence" value="ECO:0007669"/>
    <property type="project" value="UniProtKB-KW"/>
</dbReference>
<keyword evidence="1" id="KW-0547">Nucleotide-binding</keyword>
<name>A0AAU8LWD4_9BACT</name>
<evidence type="ECO:0000313" key="7">
    <source>
        <dbReference type="EMBL" id="XCN73173.1"/>
    </source>
</evidence>
<dbReference type="InterPro" id="IPR027417">
    <property type="entry name" value="P-loop_NTPase"/>
</dbReference>
<dbReference type="Gene3D" id="3.40.50.300">
    <property type="entry name" value="P-loop containing nucleotide triphosphate hydrolases"/>
    <property type="match status" value="1"/>
</dbReference>
<dbReference type="InterPro" id="IPR054712">
    <property type="entry name" value="Cas3-like_dom"/>
</dbReference>
<evidence type="ECO:0000256" key="4">
    <source>
        <dbReference type="ARBA" id="ARBA00022840"/>
    </source>
</evidence>
<dbReference type="Pfam" id="PF22590">
    <property type="entry name" value="Cas3-like_C_2"/>
    <property type="match status" value="1"/>
</dbReference>
<feature type="domain" description="Helicase C-terminal" evidence="6">
    <location>
        <begin position="8"/>
        <end position="92"/>
    </location>
</feature>
<evidence type="ECO:0000256" key="2">
    <source>
        <dbReference type="ARBA" id="ARBA00022801"/>
    </source>
</evidence>
<sequence>MNTKKWAQKLYERCANKVREESIFHLSTSLCPAHRKEILAEVRKRLDKSLPVLCISTQLIEAGVDVDFNSVIRFLAGLDSIAQAAGRCNRNGNLPTAEVIVVNPEEEQIDMLEDIKIGRDKALRIFSEAKDGDLLDPEVMSRYFKYYFYDRADIMSYPLNEKQAGRKDTLLSLLGDNALNTGRTANSIMLQQSFKTAGQVFKAIDAPTQAVIVPYGKGKQIIGELCAEYEPSKAYDLLQQAQQYSVNVFPNIWRKLKEAQAVYPVQPGEEIYCLDKKYYSDNFGLSTEVVSLMDLLDV</sequence>
<dbReference type="SMART" id="SM00490">
    <property type="entry name" value="HELICc"/>
    <property type="match status" value="1"/>
</dbReference>
<evidence type="ECO:0000256" key="1">
    <source>
        <dbReference type="ARBA" id="ARBA00022741"/>
    </source>
</evidence>
<accession>A0AAU8LWD4</accession>
<proteinExistence type="predicted"/>
<keyword evidence="3" id="KW-0347">Helicase</keyword>
<organism evidence="7">
    <name type="scientific">Candidatus Electrothrix aestuarii</name>
    <dbReference type="NCBI Taxonomy" id="3062594"/>
    <lineage>
        <taxon>Bacteria</taxon>
        <taxon>Pseudomonadati</taxon>
        <taxon>Thermodesulfobacteriota</taxon>
        <taxon>Desulfobulbia</taxon>
        <taxon>Desulfobulbales</taxon>
        <taxon>Desulfobulbaceae</taxon>
        <taxon>Candidatus Electrothrix</taxon>
    </lineage>
</organism>